<feature type="region of interest" description="Disordered" evidence="1">
    <location>
        <begin position="107"/>
        <end position="133"/>
    </location>
</feature>
<dbReference type="PROSITE" id="PS00108">
    <property type="entry name" value="PROTEIN_KINASE_ST"/>
    <property type="match status" value="1"/>
</dbReference>
<dbReference type="EMBL" id="KN833711">
    <property type="protein sequence ID" value="KIK25004.1"/>
    <property type="molecule type" value="Genomic_DNA"/>
</dbReference>
<dbReference type="GO" id="GO:0004674">
    <property type="term" value="F:protein serine/threonine kinase activity"/>
    <property type="evidence" value="ECO:0007669"/>
    <property type="project" value="TreeGrafter"/>
</dbReference>
<dbReference type="AlphaFoldDB" id="A0A0C9ZGB5"/>
<dbReference type="PROSITE" id="PS50011">
    <property type="entry name" value="PROTEIN_KINASE_DOM"/>
    <property type="match status" value="1"/>
</dbReference>
<evidence type="ECO:0000313" key="4">
    <source>
        <dbReference type="Proteomes" id="UP000054018"/>
    </source>
</evidence>
<dbReference type="STRING" id="765257.A0A0C9ZGB5"/>
<protein>
    <recommendedName>
        <fullName evidence="2">Protein kinase domain-containing protein</fullName>
    </recommendedName>
</protein>
<evidence type="ECO:0000259" key="2">
    <source>
        <dbReference type="PROSITE" id="PS50011"/>
    </source>
</evidence>
<dbReference type="InterPro" id="IPR000719">
    <property type="entry name" value="Prot_kinase_dom"/>
</dbReference>
<evidence type="ECO:0000313" key="3">
    <source>
        <dbReference type="EMBL" id="KIK25004.1"/>
    </source>
</evidence>
<dbReference type="Proteomes" id="UP000054018">
    <property type="component" value="Unassembled WGS sequence"/>
</dbReference>
<feature type="domain" description="Protein kinase" evidence="2">
    <location>
        <begin position="1"/>
        <end position="133"/>
    </location>
</feature>
<dbReference type="OrthoDB" id="5809314at2759"/>
<keyword evidence="4" id="KW-1185">Reference proteome</keyword>
<gene>
    <name evidence="3" type="ORF">PISMIDRAFT_97340</name>
</gene>
<dbReference type="InterPro" id="IPR011009">
    <property type="entry name" value="Kinase-like_dom_sf"/>
</dbReference>
<dbReference type="Gene3D" id="1.10.510.10">
    <property type="entry name" value="Transferase(Phosphotransferase) domain 1"/>
    <property type="match status" value="1"/>
</dbReference>
<sequence length="133" mass="14868">MALLTSTQHINEIHIWSQLRHENVIPLLGIVTKFDHTVSMVMEWMERGNAHEYAQDVTVDPRPLSLDIAHGLNYLHSLEIIHDDLKGTNVLISGAGRPLTTDFEFSYQSNPSSGPNAERSRGGSLPWLAPEIT</sequence>
<dbReference type="SUPFAM" id="SSF56112">
    <property type="entry name" value="Protein kinase-like (PK-like)"/>
    <property type="match status" value="1"/>
</dbReference>
<dbReference type="PANTHER" id="PTHR44329">
    <property type="entry name" value="SERINE/THREONINE-PROTEIN KINASE TNNI3K-RELATED"/>
    <property type="match status" value="1"/>
</dbReference>
<dbReference type="GO" id="GO:0005524">
    <property type="term" value="F:ATP binding"/>
    <property type="evidence" value="ECO:0007669"/>
    <property type="project" value="InterPro"/>
</dbReference>
<evidence type="ECO:0000256" key="1">
    <source>
        <dbReference type="SAM" id="MobiDB-lite"/>
    </source>
</evidence>
<dbReference type="Pfam" id="PF00069">
    <property type="entry name" value="Pkinase"/>
    <property type="match status" value="1"/>
</dbReference>
<organism evidence="3 4">
    <name type="scientific">Pisolithus microcarpus 441</name>
    <dbReference type="NCBI Taxonomy" id="765257"/>
    <lineage>
        <taxon>Eukaryota</taxon>
        <taxon>Fungi</taxon>
        <taxon>Dikarya</taxon>
        <taxon>Basidiomycota</taxon>
        <taxon>Agaricomycotina</taxon>
        <taxon>Agaricomycetes</taxon>
        <taxon>Agaricomycetidae</taxon>
        <taxon>Boletales</taxon>
        <taxon>Sclerodermatineae</taxon>
        <taxon>Pisolithaceae</taxon>
        <taxon>Pisolithus</taxon>
    </lineage>
</organism>
<name>A0A0C9ZGB5_9AGAM</name>
<dbReference type="InterPro" id="IPR051681">
    <property type="entry name" value="Ser/Thr_Kinases-Pseudokinases"/>
</dbReference>
<accession>A0A0C9ZGB5</accession>
<proteinExistence type="predicted"/>
<reference evidence="3 4" key="1">
    <citation type="submission" date="2014-04" db="EMBL/GenBank/DDBJ databases">
        <authorList>
            <consortium name="DOE Joint Genome Institute"/>
            <person name="Kuo A."/>
            <person name="Kohler A."/>
            <person name="Costa M.D."/>
            <person name="Nagy L.G."/>
            <person name="Floudas D."/>
            <person name="Copeland A."/>
            <person name="Barry K.W."/>
            <person name="Cichocki N."/>
            <person name="Veneault-Fourrey C."/>
            <person name="LaButti K."/>
            <person name="Lindquist E.A."/>
            <person name="Lipzen A."/>
            <person name="Lundell T."/>
            <person name="Morin E."/>
            <person name="Murat C."/>
            <person name="Sun H."/>
            <person name="Tunlid A."/>
            <person name="Henrissat B."/>
            <person name="Grigoriev I.V."/>
            <person name="Hibbett D.S."/>
            <person name="Martin F."/>
            <person name="Nordberg H.P."/>
            <person name="Cantor M.N."/>
            <person name="Hua S.X."/>
        </authorList>
    </citation>
    <scope>NUCLEOTIDE SEQUENCE [LARGE SCALE GENOMIC DNA]</scope>
    <source>
        <strain evidence="3 4">441</strain>
    </source>
</reference>
<dbReference type="InterPro" id="IPR008271">
    <property type="entry name" value="Ser/Thr_kinase_AS"/>
</dbReference>
<reference evidence="4" key="2">
    <citation type="submission" date="2015-01" db="EMBL/GenBank/DDBJ databases">
        <title>Evolutionary Origins and Diversification of the Mycorrhizal Mutualists.</title>
        <authorList>
            <consortium name="DOE Joint Genome Institute"/>
            <consortium name="Mycorrhizal Genomics Consortium"/>
            <person name="Kohler A."/>
            <person name="Kuo A."/>
            <person name="Nagy L.G."/>
            <person name="Floudas D."/>
            <person name="Copeland A."/>
            <person name="Barry K.W."/>
            <person name="Cichocki N."/>
            <person name="Veneault-Fourrey C."/>
            <person name="LaButti K."/>
            <person name="Lindquist E.A."/>
            <person name="Lipzen A."/>
            <person name="Lundell T."/>
            <person name="Morin E."/>
            <person name="Murat C."/>
            <person name="Riley R."/>
            <person name="Ohm R."/>
            <person name="Sun H."/>
            <person name="Tunlid A."/>
            <person name="Henrissat B."/>
            <person name="Grigoriev I.V."/>
            <person name="Hibbett D.S."/>
            <person name="Martin F."/>
        </authorList>
    </citation>
    <scope>NUCLEOTIDE SEQUENCE [LARGE SCALE GENOMIC DNA]</scope>
    <source>
        <strain evidence="4">441</strain>
    </source>
</reference>
<dbReference type="HOGENOM" id="CLU_000288_7_18_1"/>